<dbReference type="RefSeq" id="WP_025010679.1">
    <property type="nucleotide sequence ID" value="NZ_AP024609.1"/>
</dbReference>
<evidence type="ECO:0000313" key="2">
    <source>
        <dbReference type="EMBL" id="BCV44678.1"/>
    </source>
</evidence>
<dbReference type="Proteomes" id="UP000254069">
    <property type="component" value="Unassembled WGS sequence"/>
</dbReference>
<keyword evidence="4" id="KW-1185">Reference proteome</keyword>
<name>A0A380C3R4_9GAMM</name>
<accession>A0A380C3R4</accession>
<evidence type="ECO:0000313" key="4">
    <source>
        <dbReference type="Proteomes" id="UP000254069"/>
    </source>
</evidence>
<dbReference type="AlphaFoldDB" id="A0A380C3R4"/>
<keyword evidence="1" id="KW-0812">Transmembrane</keyword>
<reference evidence="2" key="2">
    <citation type="submission" date="2021-05" db="EMBL/GenBank/DDBJ databases">
        <title>Molecular characterization for Shewanella algae harboring chromosomal blaOXA-55-like strains isolated from clinical and environment sample.</title>
        <authorList>
            <person name="Ohama Y."/>
            <person name="Aoki K."/>
            <person name="Harada S."/>
            <person name="Moriya K."/>
            <person name="Ishii Y."/>
            <person name="Tateda K."/>
        </authorList>
    </citation>
    <scope>NUCLEOTIDE SEQUENCE</scope>
    <source>
        <strain evidence="2">TUM17379</strain>
    </source>
</reference>
<proteinExistence type="predicted"/>
<gene>
    <name evidence="3" type="ORF">NCTC10738_04373</name>
    <name evidence="2" type="ORF">TUM17379_16960</name>
</gene>
<protein>
    <submittedName>
        <fullName evidence="3">Uncharacterized protein</fullName>
    </submittedName>
</protein>
<feature type="transmembrane region" description="Helical" evidence="1">
    <location>
        <begin position="20"/>
        <end position="37"/>
    </location>
</feature>
<dbReference type="EMBL" id="AP024613">
    <property type="protein sequence ID" value="BCV44678.1"/>
    <property type="molecule type" value="Genomic_DNA"/>
</dbReference>
<dbReference type="GeneID" id="93808752"/>
<evidence type="ECO:0000313" key="3">
    <source>
        <dbReference type="EMBL" id="SUJ12168.1"/>
    </source>
</evidence>
<feature type="transmembrane region" description="Helical" evidence="1">
    <location>
        <begin position="43"/>
        <end position="60"/>
    </location>
</feature>
<dbReference type="KEGG" id="salg:BS332_15785"/>
<reference evidence="3 4" key="1">
    <citation type="submission" date="2018-06" db="EMBL/GenBank/DDBJ databases">
        <authorList>
            <consortium name="Pathogen Informatics"/>
            <person name="Doyle S."/>
        </authorList>
    </citation>
    <scope>NUCLEOTIDE SEQUENCE [LARGE SCALE GENOMIC DNA]</scope>
    <source>
        <strain evidence="3 4">NCTC10738</strain>
    </source>
</reference>
<keyword evidence="1" id="KW-0472">Membrane</keyword>
<organism evidence="3 4">
    <name type="scientific">Shewanella algae</name>
    <dbReference type="NCBI Taxonomy" id="38313"/>
    <lineage>
        <taxon>Bacteria</taxon>
        <taxon>Pseudomonadati</taxon>
        <taxon>Pseudomonadota</taxon>
        <taxon>Gammaproteobacteria</taxon>
        <taxon>Alteromonadales</taxon>
        <taxon>Shewanellaceae</taxon>
        <taxon>Shewanella</taxon>
    </lineage>
</organism>
<sequence>MAHWNKYSSQRAELVFGRWTWLIGLPLAALTLAQVYFGLNPELLLGWAMGATLGWHALFCRHKILIDKDTCVLVHSIRSIYPIGQLKVPLAEISGFCLCPHFGEPRYWDLILMLKDGQRVTLLRRKGKAAMQELGKELADVSGLAYDEEFRD</sequence>
<evidence type="ECO:0000256" key="1">
    <source>
        <dbReference type="SAM" id="Phobius"/>
    </source>
</evidence>
<dbReference type="EMBL" id="UGYO01000002">
    <property type="protein sequence ID" value="SUJ12168.1"/>
    <property type="molecule type" value="Genomic_DNA"/>
</dbReference>
<keyword evidence="1" id="KW-1133">Transmembrane helix</keyword>
<dbReference type="Proteomes" id="UP000825078">
    <property type="component" value="Chromosome"/>
</dbReference>